<accession>A0A9Y1BPW7</accession>
<name>A0A9Y1BPW7_9ARCH</name>
<dbReference type="EMBL" id="CP084167">
    <property type="protein sequence ID" value="UJG43066.1"/>
    <property type="molecule type" value="Genomic_DNA"/>
</dbReference>
<dbReference type="Proteomes" id="UP001200513">
    <property type="component" value="Chromosome"/>
</dbReference>
<reference evidence="1" key="1">
    <citation type="journal article" date="2022" name="Nat. Microbiol.">
        <title>Unique mobile elements and scalable gene flow at the prokaryote-eukaryote boundary revealed by circularized Asgard archaea genomes.</title>
        <authorList>
            <person name="Wu F."/>
            <person name="Speth D.R."/>
            <person name="Philosof A."/>
            <person name="Cremiere A."/>
            <person name="Narayanan A."/>
            <person name="Barco R.A."/>
            <person name="Connon S.A."/>
            <person name="Amend J.P."/>
            <person name="Antoshechkin I.A."/>
            <person name="Orphan V.J."/>
        </authorList>
    </citation>
    <scope>NUCLEOTIDE SEQUENCE</scope>
    <source>
        <strain evidence="1">PR6</strain>
    </source>
</reference>
<gene>
    <name evidence="1" type="ORF">K9W46_11910</name>
</gene>
<proteinExistence type="predicted"/>
<sequence length="70" mass="8273">MYKNQVDECFILTIIAKKIDSNLRSVLYLILQKFCECINYSVFISSEVLKQDEEEKFLMILKSNLDAILY</sequence>
<protein>
    <submittedName>
        <fullName evidence="1">Uncharacterized protein</fullName>
    </submittedName>
</protein>
<dbReference type="AlphaFoldDB" id="A0A9Y1BPW7"/>
<organism evidence="1">
    <name type="scientific">Candidatus Heimdallarchaeum endolithica</name>
    <dbReference type="NCBI Taxonomy" id="2876572"/>
    <lineage>
        <taxon>Archaea</taxon>
        <taxon>Promethearchaeati</taxon>
        <taxon>Candidatus Heimdallarchaeota</taxon>
        <taxon>Candidatus Heimdallarchaeia (ex Rinke et al. 2021) (nom. nud.)</taxon>
        <taxon>Candidatus Heimdallarchaeales</taxon>
        <taxon>Candidatus Heimdallarchaeaceae</taxon>
        <taxon>Candidatus Heimdallarchaeum</taxon>
    </lineage>
</organism>
<evidence type="ECO:0000313" key="1">
    <source>
        <dbReference type="EMBL" id="UJG43066.1"/>
    </source>
</evidence>